<sequence>MIGQHHPCFFCALPDCDERDRRCGLKRALNIYHSLVKRKEPIPDKVRLARNIAYNELYGDRHREISAQRYQKLKLTRADAEHTHV</sequence>
<accession>A0A432P3P4</accession>
<dbReference type="Proteomes" id="UP000278081">
    <property type="component" value="Unassembled WGS sequence"/>
</dbReference>
<evidence type="ECO:0000313" key="2">
    <source>
        <dbReference type="Proteomes" id="UP000278081"/>
    </source>
</evidence>
<dbReference type="AlphaFoldDB" id="A0A432P3P4"/>
<reference evidence="1 2" key="1">
    <citation type="submission" date="2018-11" db="EMBL/GenBank/DDBJ databases">
        <title>Rhizobium chutanense sp. nov., isolated from root nodules of Phaseolus vulgaris in China.</title>
        <authorList>
            <person name="Huo Y."/>
        </authorList>
    </citation>
    <scope>NUCLEOTIDE SEQUENCE [LARGE SCALE GENOMIC DNA]</scope>
    <source>
        <strain evidence="1 2">C16</strain>
    </source>
</reference>
<dbReference type="EMBL" id="RJTJ01000008">
    <property type="protein sequence ID" value="RUM06777.1"/>
    <property type="molecule type" value="Genomic_DNA"/>
</dbReference>
<dbReference type="OrthoDB" id="8456717at2"/>
<gene>
    <name evidence="1" type="ORF">EFR84_11290</name>
</gene>
<comment type="caution">
    <text evidence="1">The sequence shown here is derived from an EMBL/GenBank/DDBJ whole genome shotgun (WGS) entry which is preliminary data.</text>
</comment>
<organism evidence="1 2">
    <name type="scientific">Rhizobium chutanense</name>
    <dbReference type="NCBI Taxonomy" id="2035448"/>
    <lineage>
        <taxon>Bacteria</taxon>
        <taxon>Pseudomonadati</taxon>
        <taxon>Pseudomonadota</taxon>
        <taxon>Alphaproteobacteria</taxon>
        <taxon>Hyphomicrobiales</taxon>
        <taxon>Rhizobiaceae</taxon>
        <taxon>Rhizobium/Agrobacterium group</taxon>
        <taxon>Rhizobium</taxon>
    </lineage>
</organism>
<name>A0A432P3P4_9HYPH</name>
<proteinExistence type="predicted"/>
<protein>
    <submittedName>
        <fullName evidence="1">Uncharacterized protein</fullName>
    </submittedName>
</protein>
<dbReference type="RefSeq" id="WP_126908958.1">
    <property type="nucleotide sequence ID" value="NZ_ML133755.1"/>
</dbReference>
<evidence type="ECO:0000313" key="1">
    <source>
        <dbReference type="EMBL" id="RUM06777.1"/>
    </source>
</evidence>